<dbReference type="GO" id="GO:0016491">
    <property type="term" value="F:oxidoreductase activity"/>
    <property type="evidence" value="ECO:0007669"/>
    <property type="project" value="UniProtKB-KW"/>
</dbReference>
<dbReference type="InterPro" id="IPR000878">
    <property type="entry name" value="4pyrrol_Mease"/>
</dbReference>
<dbReference type="PANTHER" id="PTHR45790">
    <property type="entry name" value="SIROHEME SYNTHASE-RELATED"/>
    <property type="match status" value="1"/>
</dbReference>
<organism evidence="15 16">
    <name type="scientific">Shewanella benthica</name>
    <dbReference type="NCBI Taxonomy" id="43661"/>
    <lineage>
        <taxon>Bacteria</taxon>
        <taxon>Pseudomonadati</taxon>
        <taxon>Pseudomonadota</taxon>
        <taxon>Gammaproteobacteria</taxon>
        <taxon>Alteromonadales</taxon>
        <taxon>Shewanellaceae</taxon>
        <taxon>Shewanella</taxon>
    </lineage>
</organism>
<evidence type="ECO:0000256" key="11">
    <source>
        <dbReference type="ARBA" id="ARBA00025705"/>
    </source>
</evidence>
<evidence type="ECO:0000259" key="14">
    <source>
        <dbReference type="Pfam" id="PF00590"/>
    </source>
</evidence>
<evidence type="ECO:0000256" key="10">
    <source>
        <dbReference type="ARBA" id="ARBA00023268"/>
    </source>
</evidence>
<dbReference type="GO" id="GO:0009236">
    <property type="term" value="P:cobalamin biosynthetic process"/>
    <property type="evidence" value="ECO:0007669"/>
    <property type="project" value="UniProtKB-KW"/>
</dbReference>
<feature type="domain" description="Tetrapyrrole methylase" evidence="14">
    <location>
        <begin position="20"/>
        <end position="230"/>
    </location>
</feature>
<evidence type="ECO:0000256" key="4">
    <source>
        <dbReference type="ARBA" id="ARBA00022603"/>
    </source>
</evidence>
<dbReference type="GO" id="GO:0004851">
    <property type="term" value="F:uroporphyrin-III C-methyltransferase activity"/>
    <property type="evidence" value="ECO:0007669"/>
    <property type="project" value="UniProtKB-EC"/>
</dbReference>
<dbReference type="InterPro" id="IPR014777">
    <property type="entry name" value="4pyrrole_Mease_sub1"/>
</dbReference>
<evidence type="ECO:0000256" key="7">
    <source>
        <dbReference type="ARBA" id="ARBA00023002"/>
    </source>
</evidence>
<dbReference type="GO" id="GO:0019354">
    <property type="term" value="P:siroheme biosynthetic process"/>
    <property type="evidence" value="ECO:0007669"/>
    <property type="project" value="UniProtKB-UniPathway"/>
</dbReference>
<evidence type="ECO:0000256" key="9">
    <source>
        <dbReference type="ARBA" id="ARBA00023244"/>
    </source>
</evidence>
<evidence type="ECO:0000256" key="8">
    <source>
        <dbReference type="ARBA" id="ARBA00023239"/>
    </source>
</evidence>
<dbReference type="UniPathway" id="UPA00262">
    <property type="reaction ID" value="UER00211"/>
</dbReference>
<dbReference type="InterPro" id="IPR035996">
    <property type="entry name" value="4pyrrol_Methylase_sf"/>
</dbReference>
<dbReference type="PANTHER" id="PTHR45790:SF1">
    <property type="entry name" value="SIROHEME SYNTHASE"/>
    <property type="match status" value="1"/>
</dbReference>
<dbReference type="EMBL" id="LS483452">
    <property type="protein sequence ID" value="SQH78246.1"/>
    <property type="molecule type" value="Genomic_DNA"/>
</dbReference>
<dbReference type="InterPro" id="IPR006366">
    <property type="entry name" value="CobA/CysG_C"/>
</dbReference>
<dbReference type="GO" id="GO:0032259">
    <property type="term" value="P:methylation"/>
    <property type="evidence" value="ECO:0007669"/>
    <property type="project" value="UniProtKB-KW"/>
</dbReference>
<dbReference type="Gene3D" id="3.30.950.10">
    <property type="entry name" value="Methyltransferase, Cobalt-precorrin-4 Transmethylase, Domain 2"/>
    <property type="match status" value="1"/>
</dbReference>
<keyword evidence="8" id="KW-0456">Lyase</keyword>
<dbReference type="InterPro" id="IPR014776">
    <property type="entry name" value="4pyrrole_Mease_sub2"/>
</dbReference>
<dbReference type="InterPro" id="IPR003043">
    <property type="entry name" value="Uropor_MeTrfase_CS"/>
</dbReference>
<evidence type="ECO:0000256" key="13">
    <source>
        <dbReference type="RuleBase" id="RU003960"/>
    </source>
</evidence>
<accession>A0A330M6W6</accession>
<comment type="pathway">
    <text evidence="11">Porphyrin-containing compound metabolism; siroheme biosynthesis; precorrin-2 from uroporphyrinogen III: step 1/1.</text>
</comment>
<dbReference type="NCBIfam" id="TIGR01469">
    <property type="entry name" value="cobA_cysG_Cterm"/>
    <property type="match status" value="1"/>
</dbReference>
<keyword evidence="4 13" id="KW-0489">Methyltransferase</keyword>
<sequence length="298" mass="32281">MWGIIEMEIVTLPGQRAGGKVWLVGAGPGDVELLTLKAYRILQSADVVLYDALISEDIMALVPKDAEKIAVGKRAGKHSAAQDEINQLLVTKAFTKQNVVRLKGGDPFIFGRGGEELQSLVESGLEFEVVPGITAASGTSAYAGIPLTHRDYAQGVTFITGHCQLESRPMDWNSYANPNNTLVIYMGILNAGLIKAGLLEAGRNIDTPVAIVSKATTQDQRCFIGTLGELERLASNPELEMPALMIIGEVVELADSLNWFKPDSNQEDRVRNDGAQNKLLYSEFAQGLNQKLKAEIAQ</sequence>
<comment type="pathway">
    <text evidence="12">Cofactor biosynthesis; adenosylcobalamin biosynthesis; precorrin-2 from uroporphyrinogen III: step 1/1.</text>
</comment>
<evidence type="ECO:0000313" key="16">
    <source>
        <dbReference type="Proteomes" id="UP000250123"/>
    </source>
</evidence>
<dbReference type="AlphaFoldDB" id="A0A330M6W6"/>
<dbReference type="GO" id="GO:0016829">
    <property type="term" value="F:lyase activity"/>
    <property type="evidence" value="ECO:0007669"/>
    <property type="project" value="UniProtKB-KW"/>
</dbReference>
<evidence type="ECO:0000256" key="3">
    <source>
        <dbReference type="ARBA" id="ARBA00022573"/>
    </source>
</evidence>
<dbReference type="Gene3D" id="3.40.1010.10">
    <property type="entry name" value="Cobalt-precorrin-4 Transmethylase, Domain 1"/>
    <property type="match status" value="1"/>
</dbReference>
<keyword evidence="5 13" id="KW-0808">Transferase</keyword>
<protein>
    <recommendedName>
        <fullName evidence="2">uroporphyrinogen-III C-methyltransferase</fullName>
        <ecNumber evidence="2">2.1.1.107</ecNumber>
    </recommendedName>
</protein>
<dbReference type="PROSITE" id="PS00840">
    <property type="entry name" value="SUMT_2"/>
    <property type="match status" value="1"/>
</dbReference>
<keyword evidence="3" id="KW-0169">Cobalamin biosynthesis</keyword>
<keyword evidence="6" id="KW-0949">S-adenosyl-L-methionine</keyword>
<evidence type="ECO:0000256" key="12">
    <source>
        <dbReference type="ARBA" id="ARBA00060548"/>
    </source>
</evidence>
<evidence type="ECO:0000256" key="1">
    <source>
        <dbReference type="ARBA" id="ARBA00005879"/>
    </source>
</evidence>
<reference evidence="16" key="1">
    <citation type="submission" date="2018-06" db="EMBL/GenBank/DDBJ databases">
        <authorList>
            <person name="Cea G.-C."/>
            <person name="William W."/>
        </authorList>
    </citation>
    <scope>NUCLEOTIDE SEQUENCE [LARGE SCALE GENOMIC DNA]</scope>
    <source>
        <strain evidence="16">DB21MT-2</strain>
    </source>
</reference>
<dbReference type="KEGG" id="sbk:SHEWBE_4286"/>
<name>A0A330M6W6_9GAMM</name>
<evidence type="ECO:0000313" key="15">
    <source>
        <dbReference type="EMBL" id="SQH78246.1"/>
    </source>
</evidence>
<dbReference type="PROSITE" id="PS00839">
    <property type="entry name" value="SUMT_1"/>
    <property type="match status" value="1"/>
</dbReference>
<evidence type="ECO:0000256" key="6">
    <source>
        <dbReference type="ARBA" id="ARBA00022691"/>
    </source>
</evidence>
<dbReference type="NCBIfam" id="NF004790">
    <property type="entry name" value="PRK06136.1"/>
    <property type="match status" value="1"/>
</dbReference>
<dbReference type="SUPFAM" id="SSF53790">
    <property type="entry name" value="Tetrapyrrole methylase"/>
    <property type="match status" value="1"/>
</dbReference>
<evidence type="ECO:0000256" key="5">
    <source>
        <dbReference type="ARBA" id="ARBA00022679"/>
    </source>
</evidence>
<evidence type="ECO:0000256" key="2">
    <source>
        <dbReference type="ARBA" id="ARBA00012162"/>
    </source>
</evidence>
<dbReference type="CDD" id="cd11642">
    <property type="entry name" value="SUMT"/>
    <property type="match status" value="1"/>
</dbReference>
<dbReference type="FunFam" id="3.30.950.10:FF:000001">
    <property type="entry name" value="Siroheme synthase"/>
    <property type="match status" value="1"/>
</dbReference>
<comment type="similarity">
    <text evidence="1 13">Belongs to the precorrin methyltransferase family.</text>
</comment>
<keyword evidence="10" id="KW-0511">Multifunctional enzyme</keyword>
<dbReference type="InterPro" id="IPR050161">
    <property type="entry name" value="Siro_Cobalamin_biosynth"/>
</dbReference>
<keyword evidence="7" id="KW-0560">Oxidoreductase</keyword>
<gene>
    <name evidence="15" type="ORF">SHEWBE_4286</name>
</gene>
<dbReference type="Pfam" id="PF00590">
    <property type="entry name" value="TP_methylase"/>
    <property type="match status" value="1"/>
</dbReference>
<keyword evidence="9" id="KW-0627">Porphyrin biosynthesis</keyword>
<dbReference type="EC" id="2.1.1.107" evidence="2"/>
<dbReference type="Proteomes" id="UP000250123">
    <property type="component" value="Chromosome SHEWBE"/>
</dbReference>
<dbReference type="FunFam" id="3.40.1010.10:FF:000001">
    <property type="entry name" value="Siroheme synthase"/>
    <property type="match status" value="1"/>
</dbReference>
<proteinExistence type="inferred from homology"/>